<evidence type="ECO:0000256" key="1">
    <source>
        <dbReference type="SAM" id="Phobius"/>
    </source>
</evidence>
<reference evidence="2" key="1">
    <citation type="journal article" date="2013" name="BMC Genomics">
        <title>Unscrambling butterfly oogenesis.</title>
        <authorList>
            <person name="Carter J.M."/>
            <person name="Baker S.C."/>
            <person name="Pink R."/>
            <person name="Carter D.R."/>
            <person name="Collins A."/>
            <person name="Tomlin J."/>
            <person name="Gibbs M."/>
            <person name="Breuker C.J."/>
        </authorList>
    </citation>
    <scope>NUCLEOTIDE SEQUENCE</scope>
    <source>
        <tissue evidence="2">Ovary</tissue>
    </source>
</reference>
<accession>S4PRH7</accession>
<dbReference type="AlphaFoldDB" id="S4PRH7"/>
<name>S4PRH7_9NEOP</name>
<feature type="transmembrane region" description="Helical" evidence="1">
    <location>
        <begin position="6"/>
        <end position="28"/>
    </location>
</feature>
<feature type="transmembrane region" description="Helical" evidence="1">
    <location>
        <begin position="40"/>
        <end position="58"/>
    </location>
</feature>
<dbReference type="EMBL" id="GAIX01014738">
    <property type="protein sequence ID" value="JAA77822.1"/>
    <property type="molecule type" value="Transcribed_RNA"/>
</dbReference>
<keyword evidence="1" id="KW-0472">Membrane</keyword>
<keyword evidence="1" id="KW-0812">Transmembrane</keyword>
<protein>
    <submittedName>
        <fullName evidence="2">Acetylcholinesterase (Ace) protein</fullName>
    </submittedName>
</protein>
<reference evidence="2" key="2">
    <citation type="submission" date="2013-05" db="EMBL/GenBank/DDBJ databases">
        <authorList>
            <person name="Carter J.-M."/>
            <person name="Baker S.C."/>
            <person name="Pink R."/>
            <person name="Carter D.R.F."/>
            <person name="Collins A."/>
            <person name="Tomlin J."/>
            <person name="Gibbs M."/>
            <person name="Breuker C.J."/>
        </authorList>
    </citation>
    <scope>NUCLEOTIDE SEQUENCE</scope>
    <source>
        <tissue evidence="2">Ovary</tissue>
    </source>
</reference>
<keyword evidence="1" id="KW-1133">Transmembrane helix</keyword>
<proteinExistence type="predicted"/>
<sequence>MCLFVARSALSLALQALPIAYVMFFRACSRLHRIIRRCNVKKYNIGFMLLPMCSFIIIKSPCPIVCHKP</sequence>
<evidence type="ECO:0000313" key="2">
    <source>
        <dbReference type="EMBL" id="JAA77822.1"/>
    </source>
</evidence>
<organism evidence="2">
    <name type="scientific">Pararge aegeria</name>
    <name type="common">speckled wood butterfly</name>
    <dbReference type="NCBI Taxonomy" id="116150"/>
    <lineage>
        <taxon>Eukaryota</taxon>
        <taxon>Metazoa</taxon>
        <taxon>Ecdysozoa</taxon>
        <taxon>Arthropoda</taxon>
        <taxon>Hexapoda</taxon>
        <taxon>Insecta</taxon>
        <taxon>Pterygota</taxon>
        <taxon>Neoptera</taxon>
        <taxon>Endopterygota</taxon>
        <taxon>Lepidoptera</taxon>
        <taxon>Glossata</taxon>
        <taxon>Ditrysia</taxon>
        <taxon>Papilionoidea</taxon>
        <taxon>Nymphalidae</taxon>
        <taxon>Satyrinae</taxon>
        <taxon>Satyrini</taxon>
        <taxon>Parargina</taxon>
        <taxon>Pararge</taxon>
    </lineage>
</organism>